<name>A0AC35FKH1_9BILA</name>
<sequence length="393" mass="44131">MSFLEPIGTNINPYTGYPFRKENLDERIRRLLEDDADEIPPIAPSSVQIIKDKQEKCPIVPSPPANVNDTKSLTPIQPSYKMEITSTNRFTGDSIKQTPTLRGTCSSSNFKNLYTPVASSRFAVFMKQSPGIKYEKEELPIYPVQQRKMSSISSISSMDSVKQTPVLPGSKYIKEKCPILPPPAAAKHFDAKDSFTPIQSSKNGSVSSIGSVKETSSVANNIKRKYSYPPIIPVQPSYKFDPSSSSKSAAASVKQQLPGNSSSNVKDSITPPPTKRIKLDCKKLSFSFINDNRPTIDEKGEPRHLRSILRHMDDWLKREERKKVYQGITELTKKEWPNPQKVTKDVKVTALNVNEFAQNDVLQMMLDSALNNPDLFEAYESIFAKKHKSKEKK</sequence>
<organism evidence="1 2">
    <name type="scientific">Panagrolaimus sp. PS1159</name>
    <dbReference type="NCBI Taxonomy" id="55785"/>
    <lineage>
        <taxon>Eukaryota</taxon>
        <taxon>Metazoa</taxon>
        <taxon>Ecdysozoa</taxon>
        <taxon>Nematoda</taxon>
        <taxon>Chromadorea</taxon>
        <taxon>Rhabditida</taxon>
        <taxon>Tylenchina</taxon>
        <taxon>Panagrolaimomorpha</taxon>
        <taxon>Panagrolaimoidea</taxon>
        <taxon>Panagrolaimidae</taxon>
        <taxon>Panagrolaimus</taxon>
    </lineage>
</organism>
<evidence type="ECO:0000313" key="1">
    <source>
        <dbReference type="Proteomes" id="UP000887580"/>
    </source>
</evidence>
<reference evidence="2" key="1">
    <citation type="submission" date="2022-11" db="UniProtKB">
        <authorList>
            <consortium name="WormBaseParasite"/>
        </authorList>
    </citation>
    <scope>IDENTIFICATION</scope>
</reference>
<dbReference type="WBParaSite" id="PS1159_v2.g1773.t1">
    <property type="protein sequence ID" value="PS1159_v2.g1773.t1"/>
    <property type="gene ID" value="PS1159_v2.g1773"/>
</dbReference>
<dbReference type="Proteomes" id="UP000887580">
    <property type="component" value="Unplaced"/>
</dbReference>
<accession>A0AC35FKH1</accession>
<protein>
    <submittedName>
        <fullName evidence="2">Uncharacterized protein</fullName>
    </submittedName>
</protein>
<evidence type="ECO:0000313" key="2">
    <source>
        <dbReference type="WBParaSite" id="PS1159_v2.g1773.t1"/>
    </source>
</evidence>
<proteinExistence type="predicted"/>